<dbReference type="Proteomes" id="UP000193986">
    <property type="component" value="Unassembled WGS sequence"/>
</dbReference>
<reference evidence="2 3" key="1">
    <citation type="submission" date="2016-07" db="EMBL/GenBank/DDBJ databases">
        <title>Pervasive Adenine N6-methylation of Active Genes in Fungi.</title>
        <authorList>
            <consortium name="DOE Joint Genome Institute"/>
            <person name="Mondo S.J."/>
            <person name="Dannebaum R.O."/>
            <person name="Kuo R.C."/>
            <person name="Labutti K."/>
            <person name="Haridas S."/>
            <person name="Kuo A."/>
            <person name="Salamov A."/>
            <person name="Ahrendt S.R."/>
            <person name="Lipzen A."/>
            <person name="Sullivan W."/>
            <person name="Andreopoulos W.B."/>
            <person name="Clum A."/>
            <person name="Lindquist E."/>
            <person name="Daum C."/>
            <person name="Ramamoorthy G.K."/>
            <person name="Gryganskyi A."/>
            <person name="Culley D."/>
            <person name="Magnuson J.K."/>
            <person name="James T.Y."/>
            <person name="O'Malley M.A."/>
            <person name="Stajich J.E."/>
            <person name="Spatafora J.W."/>
            <person name="Visel A."/>
            <person name="Grigoriev I.V."/>
        </authorList>
    </citation>
    <scope>NUCLEOTIDE SEQUENCE [LARGE SCALE GENOMIC DNA]</scope>
    <source>
        <strain evidence="2 3">68-887.2</strain>
    </source>
</reference>
<dbReference type="EMBL" id="MCFC01000100">
    <property type="protein sequence ID" value="ORY21976.1"/>
    <property type="molecule type" value="Genomic_DNA"/>
</dbReference>
<name>A0A1Y2AHJ4_9TREE</name>
<feature type="compositionally biased region" description="Polar residues" evidence="1">
    <location>
        <begin position="183"/>
        <end position="195"/>
    </location>
</feature>
<feature type="compositionally biased region" description="Low complexity" evidence="1">
    <location>
        <begin position="238"/>
        <end position="259"/>
    </location>
</feature>
<dbReference type="InParanoid" id="A0A1Y2AHJ4"/>
<dbReference type="AlphaFoldDB" id="A0A1Y2AHJ4"/>
<organism evidence="2 3">
    <name type="scientific">Naematelia encephala</name>
    <dbReference type="NCBI Taxonomy" id="71784"/>
    <lineage>
        <taxon>Eukaryota</taxon>
        <taxon>Fungi</taxon>
        <taxon>Dikarya</taxon>
        <taxon>Basidiomycota</taxon>
        <taxon>Agaricomycotina</taxon>
        <taxon>Tremellomycetes</taxon>
        <taxon>Tremellales</taxon>
        <taxon>Naemateliaceae</taxon>
        <taxon>Naematelia</taxon>
    </lineage>
</organism>
<feature type="compositionally biased region" description="Basic and acidic residues" evidence="1">
    <location>
        <begin position="197"/>
        <end position="206"/>
    </location>
</feature>
<feature type="compositionally biased region" description="Basic and acidic residues" evidence="1">
    <location>
        <begin position="101"/>
        <end position="121"/>
    </location>
</feature>
<sequence>MSDTEADIRLRKSILFYEFAKRELDALETAQNPVPTIVVTDTLNPVPTIDAMDVDVEMDPVQTSVATEMTEEEMSRRTIAAHALLSFPRGSAQTAGETSGDGDKQARSDKEISEESASDKEILEENDTVEGRSELIRTMREIDWAKELRELNEALEDGESPAVSRRIGDFHQWYTSLLGVDLGTQNPVQEGTTTEVGEDKSAEKSSHHTNVSFSDLLIAVESVESIYTALTAYFRGQPSAGSGSMAGSQAVSQEASESQTPQSPSTNLQIPAGTSTQSGSAPTTKVAEESSIDPA</sequence>
<evidence type="ECO:0000256" key="1">
    <source>
        <dbReference type="SAM" id="MobiDB-lite"/>
    </source>
</evidence>
<feature type="compositionally biased region" description="Polar residues" evidence="1">
    <location>
        <begin position="260"/>
        <end position="283"/>
    </location>
</feature>
<feature type="region of interest" description="Disordered" evidence="1">
    <location>
        <begin position="238"/>
        <end position="295"/>
    </location>
</feature>
<accession>A0A1Y2AHJ4</accession>
<evidence type="ECO:0000313" key="2">
    <source>
        <dbReference type="EMBL" id="ORY21976.1"/>
    </source>
</evidence>
<comment type="caution">
    <text evidence="2">The sequence shown here is derived from an EMBL/GenBank/DDBJ whole genome shotgun (WGS) entry which is preliminary data.</text>
</comment>
<evidence type="ECO:0000313" key="3">
    <source>
        <dbReference type="Proteomes" id="UP000193986"/>
    </source>
</evidence>
<feature type="region of interest" description="Disordered" evidence="1">
    <location>
        <begin position="87"/>
        <end position="121"/>
    </location>
</feature>
<proteinExistence type="predicted"/>
<gene>
    <name evidence="2" type="ORF">BCR39DRAFT_591430</name>
</gene>
<protein>
    <submittedName>
        <fullName evidence="2">Uncharacterized protein</fullName>
    </submittedName>
</protein>
<feature type="region of interest" description="Disordered" evidence="1">
    <location>
        <begin position="183"/>
        <end position="208"/>
    </location>
</feature>
<keyword evidence="3" id="KW-1185">Reference proteome</keyword>